<keyword evidence="2" id="KW-0489">Methyltransferase</keyword>
<evidence type="ECO:0000256" key="2">
    <source>
        <dbReference type="ARBA" id="ARBA00022603"/>
    </source>
</evidence>
<dbReference type="InterPro" id="IPR051537">
    <property type="entry name" value="DNA_Adenine_Mtase"/>
</dbReference>
<dbReference type="GO" id="GO:0009307">
    <property type="term" value="P:DNA restriction-modification system"/>
    <property type="evidence" value="ECO:0007669"/>
    <property type="project" value="UniProtKB-KW"/>
</dbReference>
<dbReference type="Gene3D" id="3.40.50.150">
    <property type="entry name" value="Vaccinia Virus protein VP39"/>
    <property type="match status" value="1"/>
</dbReference>
<accession>A0A0A0I1T2</accession>
<dbReference type="Proteomes" id="UP000030014">
    <property type="component" value="Unassembled WGS sequence"/>
</dbReference>
<comment type="caution">
    <text evidence="8">The sequence shown here is derived from an EMBL/GenBank/DDBJ whole genome shotgun (WGS) entry which is preliminary data.</text>
</comment>
<dbReference type="InterPro" id="IPR029063">
    <property type="entry name" value="SAM-dependent_MTases_sf"/>
</dbReference>
<evidence type="ECO:0000256" key="1">
    <source>
        <dbReference type="ARBA" id="ARBA00011900"/>
    </source>
</evidence>
<dbReference type="RefSeq" id="WP_039260044.1">
    <property type="nucleotide sequence ID" value="NZ_JDRY01000165.1"/>
</dbReference>
<dbReference type="SUPFAM" id="SSF53335">
    <property type="entry name" value="S-adenosyl-L-methionine-dependent methyltransferases"/>
    <property type="match status" value="1"/>
</dbReference>
<dbReference type="PANTHER" id="PTHR42933:SF1">
    <property type="entry name" value="SITE-SPECIFIC DNA-METHYLTRANSFERASE (ADENINE-SPECIFIC)"/>
    <property type="match status" value="1"/>
</dbReference>
<dbReference type="GO" id="GO:0003677">
    <property type="term" value="F:DNA binding"/>
    <property type="evidence" value="ECO:0007669"/>
    <property type="project" value="InterPro"/>
</dbReference>
<dbReference type="GO" id="GO:0032259">
    <property type="term" value="P:methylation"/>
    <property type="evidence" value="ECO:0007669"/>
    <property type="project" value="UniProtKB-KW"/>
</dbReference>
<sequence>MVKKTKGNKGVLESVHYSLEIIKNIKEGKEFSKEDKENILKQYVGLSKDNNSFFTPIPVCNFICQLLDIKDNMKVADLSAGIGNMCVPLTEEYGQLKDNVAFDMYELDENNSLAGAKAWEDYEQVKYYSNCDTLNYDIPEDYYDCIIGNPPFVGSIPYMCEWNNNKGKIKKNQIVDAFVDKSFKVCKENGYIALVLPQGFCFKGNGTGKLRDYLKERYSLLFCMELDQDTFANAGITGTGVGTVLCVFQKCKQTKPTIYCKLDKTDKLDRQFKGIIEQLKICQNKHYINYSSSFTDGLYGTLHIGELEDVAEYNPDVETAKCYCCNKDVSTWQLTEYSTKDKSKKVQVCLECDNDELIYLDKIKRDLLSCDGESYEVSKNDEKQIRELKILKEKELQEKERMEWTKNIYILTNCSGKSLEFIGINNQLLNLCNKFHGIDKFEEKNWIKIKYPFLVNKVWEINNFDIFEKVKIILEGYTVQHEKCRKNKNEERQDRAKSQWFGKIITNNSLYDTTFGFFTEDNKKELSGDVWVNYDYICSKNYIFKDLIKKLLKQDGWIIK</sequence>
<name>A0A0A0I1T2_CLOBO</name>
<dbReference type="GO" id="GO:0009007">
    <property type="term" value="F:site-specific DNA-methyltransferase (adenine-specific) activity"/>
    <property type="evidence" value="ECO:0007669"/>
    <property type="project" value="UniProtKB-EC"/>
</dbReference>
<organism evidence="8 9">
    <name type="scientific">Clostridium botulinum C/D str. DC5</name>
    <dbReference type="NCBI Taxonomy" id="1443128"/>
    <lineage>
        <taxon>Bacteria</taxon>
        <taxon>Bacillati</taxon>
        <taxon>Bacillota</taxon>
        <taxon>Clostridia</taxon>
        <taxon>Eubacteriales</taxon>
        <taxon>Clostridiaceae</taxon>
        <taxon>Clostridium</taxon>
    </lineage>
</organism>
<reference evidence="8 9" key="1">
    <citation type="submission" date="2014-01" db="EMBL/GenBank/DDBJ databases">
        <title>Plasmidome dynamics in the species complex Clostridium novyi sensu lato converts strains of independent lineages into distinctly different pathogens.</title>
        <authorList>
            <person name="Skarin H."/>
            <person name="Segerman B."/>
        </authorList>
    </citation>
    <scope>NUCLEOTIDE SEQUENCE [LARGE SCALE GENOMIC DNA]</scope>
    <source>
        <strain evidence="8 9">DC5</strain>
    </source>
</reference>
<protein>
    <recommendedName>
        <fullName evidence="1">site-specific DNA-methyltransferase (adenine-specific)</fullName>
        <ecNumber evidence="1">2.1.1.72</ecNumber>
    </recommendedName>
</protein>
<dbReference type="AlphaFoldDB" id="A0A0A0I1T2"/>
<evidence type="ECO:0000256" key="3">
    <source>
        <dbReference type="ARBA" id="ARBA00022679"/>
    </source>
</evidence>
<dbReference type="InterPro" id="IPR003356">
    <property type="entry name" value="DNA_methylase_A-5"/>
</dbReference>
<evidence type="ECO:0000256" key="4">
    <source>
        <dbReference type="ARBA" id="ARBA00022691"/>
    </source>
</evidence>
<dbReference type="EC" id="2.1.1.72" evidence="1"/>
<evidence type="ECO:0000256" key="6">
    <source>
        <dbReference type="ARBA" id="ARBA00047942"/>
    </source>
</evidence>
<dbReference type="PROSITE" id="PS00092">
    <property type="entry name" value="N6_MTASE"/>
    <property type="match status" value="1"/>
</dbReference>
<comment type="catalytic activity">
    <reaction evidence="6">
        <text>a 2'-deoxyadenosine in DNA + S-adenosyl-L-methionine = an N(6)-methyl-2'-deoxyadenosine in DNA + S-adenosyl-L-homocysteine + H(+)</text>
        <dbReference type="Rhea" id="RHEA:15197"/>
        <dbReference type="Rhea" id="RHEA-COMP:12418"/>
        <dbReference type="Rhea" id="RHEA-COMP:12419"/>
        <dbReference type="ChEBI" id="CHEBI:15378"/>
        <dbReference type="ChEBI" id="CHEBI:57856"/>
        <dbReference type="ChEBI" id="CHEBI:59789"/>
        <dbReference type="ChEBI" id="CHEBI:90615"/>
        <dbReference type="ChEBI" id="CHEBI:90616"/>
        <dbReference type="EC" id="2.1.1.72"/>
    </reaction>
</comment>
<proteinExistence type="predicted"/>
<feature type="domain" description="DNA methylase adenine-specific" evidence="7">
    <location>
        <begin position="37"/>
        <end position="255"/>
    </location>
</feature>
<evidence type="ECO:0000313" key="8">
    <source>
        <dbReference type="EMBL" id="KGM93630.1"/>
    </source>
</evidence>
<gene>
    <name evidence="8" type="ORF">Z955_14645</name>
</gene>
<keyword evidence="4" id="KW-0949">S-adenosyl-L-methionine</keyword>
<dbReference type="GO" id="GO:0008170">
    <property type="term" value="F:N-methyltransferase activity"/>
    <property type="evidence" value="ECO:0007669"/>
    <property type="project" value="InterPro"/>
</dbReference>
<dbReference type="InterPro" id="IPR002052">
    <property type="entry name" value="DNA_methylase_N6_adenine_CS"/>
</dbReference>
<dbReference type="Pfam" id="PF02384">
    <property type="entry name" value="N6_Mtase"/>
    <property type="match status" value="1"/>
</dbReference>
<evidence type="ECO:0000313" key="9">
    <source>
        <dbReference type="Proteomes" id="UP000030014"/>
    </source>
</evidence>
<keyword evidence="5" id="KW-0680">Restriction system</keyword>
<evidence type="ECO:0000256" key="5">
    <source>
        <dbReference type="ARBA" id="ARBA00022747"/>
    </source>
</evidence>
<dbReference type="EMBL" id="JDRY01000165">
    <property type="protein sequence ID" value="KGM93630.1"/>
    <property type="molecule type" value="Genomic_DNA"/>
</dbReference>
<dbReference type="PANTHER" id="PTHR42933">
    <property type="entry name" value="SLR6095 PROTEIN"/>
    <property type="match status" value="1"/>
</dbReference>
<dbReference type="PRINTS" id="PR00507">
    <property type="entry name" value="N12N6MTFRASE"/>
</dbReference>
<evidence type="ECO:0000259" key="7">
    <source>
        <dbReference type="Pfam" id="PF02384"/>
    </source>
</evidence>
<keyword evidence="3" id="KW-0808">Transferase</keyword>